<evidence type="ECO:0000259" key="5">
    <source>
        <dbReference type="Pfam" id="PF03109"/>
    </source>
</evidence>
<proteinExistence type="inferred from homology"/>
<comment type="caution">
    <text evidence="6">The sequence shown here is derived from an EMBL/GenBank/DDBJ whole genome shotgun (WGS) entry which is preliminary data.</text>
</comment>
<dbReference type="RefSeq" id="WP_271315704.1">
    <property type="nucleotide sequence ID" value="NZ_JABXJJ020000015.1"/>
</dbReference>
<dbReference type="InterPro" id="IPR051409">
    <property type="entry name" value="Atypical_kinase_ADCK"/>
</dbReference>
<dbReference type="SUPFAM" id="SSF56112">
    <property type="entry name" value="Protein kinase-like (PK-like)"/>
    <property type="match status" value="1"/>
</dbReference>
<evidence type="ECO:0000256" key="2">
    <source>
        <dbReference type="ARBA" id="ARBA00022679"/>
    </source>
</evidence>
<organism evidence="6">
    <name type="scientific">Streptantibioticus silvisoli</name>
    <dbReference type="NCBI Taxonomy" id="2705255"/>
    <lineage>
        <taxon>Bacteria</taxon>
        <taxon>Bacillati</taxon>
        <taxon>Actinomycetota</taxon>
        <taxon>Actinomycetes</taxon>
        <taxon>Kitasatosporales</taxon>
        <taxon>Streptomycetaceae</taxon>
        <taxon>Streptantibioticus</taxon>
    </lineage>
</organism>
<dbReference type="GO" id="GO:0005524">
    <property type="term" value="F:ATP binding"/>
    <property type="evidence" value="ECO:0007669"/>
    <property type="project" value="UniProtKB-KW"/>
</dbReference>
<dbReference type="InterPro" id="IPR034646">
    <property type="entry name" value="ADCK3_dom"/>
</dbReference>
<dbReference type="EC" id="2.7.-.-" evidence="6"/>
<reference evidence="6" key="1">
    <citation type="submission" date="2023-05" db="EMBL/GenBank/DDBJ databases">
        <title>Streptantibioticus silvisoli sp. nov., acidotolerant actinomycetes 1 from pine litter.</title>
        <authorList>
            <person name="Swiecimska M."/>
            <person name="Golinska P."/>
            <person name="Sangal V."/>
            <person name="Wachnowicz B."/>
            <person name="Goodfellow M."/>
        </authorList>
    </citation>
    <scope>NUCLEOTIDE SEQUENCE</scope>
    <source>
        <strain evidence="6">SL13</strain>
    </source>
</reference>
<keyword evidence="2 6" id="KW-0808">Transferase</keyword>
<dbReference type="PANTHER" id="PTHR43851:SF3">
    <property type="entry name" value="COENZYME Q8"/>
    <property type="match status" value="1"/>
</dbReference>
<name>A0AA90H1L9_9ACTN</name>
<comment type="similarity">
    <text evidence="1">Belongs to the protein kinase superfamily. ADCK protein kinase family.</text>
</comment>
<accession>A0AA90H1L9</accession>
<keyword evidence="6" id="KW-0418">Kinase</keyword>
<dbReference type="EMBL" id="JABXJJ020000015">
    <property type="protein sequence ID" value="MDI5970401.1"/>
    <property type="molecule type" value="Genomic_DNA"/>
</dbReference>
<keyword evidence="3" id="KW-0547">Nucleotide-binding</keyword>
<dbReference type="AlphaFoldDB" id="A0AA90H1L9"/>
<dbReference type="InterPro" id="IPR004147">
    <property type="entry name" value="ABC1_dom"/>
</dbReference>
<dbReference type="PANTHER" id="PTHR43851">
    <property type="match status" value="1"/>
</dbReference>
<dbReference type="GO" id="GO:0016301">
    <property type="term" value="F:kinase activity"/>
    <property type="evidence" value="ECO:0007669"/>
    <property type="project" value="UniProtKB-KW"/>
</dbReference>
<evidence type="ECO:0000313" key="6">
    <source>
        <dbReference type="EMBL" id="MDI5970401.1"/>
    </source>
</evidence>
<dbReference type="InterPro" id="IPR011009">
    <property type="entry name" value="Kinase-like_dom_sf"/>
</dbReference>
<evidence type="ECO:0000256" key="4">
    <source>
        <dbReference type="ARBA" id="ARBA00022840"/>
    </source>
</evidence>
<gene>
    <name evidence="6" type="ORF">POF50_013800</name>
</gene>
<keyword evidence="4" id="KW-0067">ATP-binding</keyword>
<dbReference type="Pfam" id="PF03109">
    <property type="entry name" value="ABC1"/>
    <property type="match status" value="1"/>
</dbReference>
<protein>
    <submittedName>
        <fullName evidence="6">AarF/ABC1/UbiB kinase family protein</fullName>
        <ecNumber evidence="6">2.7.-.-</ecNumber>
    </submittedName>
</protein>
<sequence>MSDLPRKAVTRTAKLAALPLGFAGRATLGLGKRIGGRPADVVAVELQQRTADQLFKVLGELKGGAMKFGQAMSVFEAALPEEVAGPYRAALTKLQDAAPPMPGRTVRQVLSDRLGADWRELFLEFDEEPAAAASIGQVHRAVWHDGRDVAVKVQYPGAGAALLSDLSQLGRVARLLGPLIPGMDIKPLISELRDRVSEELDYALEAQAQHTHAAEFADDPDIVVPDVVHQADQVLVTEWLDGVPLAEVISGGTESERDRAGQLLAHFLFAGPIRTGLLHADPHPGNFRLLVDDGPAEGWRLGVLDFGTVDRLPEGLPEPIGTALRLALEGDAEQVNAMLRQEGFVKPSIRLDPEAVLDYLLPIIEPARLEEFPFSRGWMRTQAARIADPRSPANQLGKQLNLPPSYLLIHRVTLSTIGVLCQLNATVRLRDELLEWLPGFAGPGEG</sequence>
<feature type="domain" description="ABC1 atypical kinase-like" evidence="5">
    <location>
        <begin position="93"/>
        <end position="338"/>
    </location>
</feature>
<dbReference type="CDD" id="cd13970">
    <property type="entry name" value="ABC1_ADCK3"/>
    <property type="match status" value="1"/>
</dbReference>
<evidence type="ECO:0000256" key="3">
    <source>
        <dbReference type="ARBA" id="ARBA00022741"/>
    </source>
</evidence>
<evidence type="ECO:0000256" key="1">
    <source>
        <dbReference type="ARBA" id="ARBA00009670"/>
    </source>
</evidence>